<name>A0AAW0GI13_9APHY</name>
<gene>
    <name evidence="3" type="ORF">QCA50_006522</name>
</gene>
<organism evidence="3 4">
    <name type="scientific">Cerrena zonata</name>
    <dbReference type="NCBI Taxonomy" id="2478898"/>
    <lineage>
        <taxon>Eukaryota</taxon>
        <taxon>Fungi</taxon>
        <taxon>Dikarya</taxon>
        <taxon>Basidiomycota</taxon>
        <taxon>Agaricomycotina</taxon>
        <taxon>Agaricomycetes</taxon>
        <taxon>Polyporales</taxon>
        <taxon>Cerrenaceae</taxon>
        <taxon>Cerrena</taxon>
    </lineage>
</organism>
<evidence type="ECO:0000256" key="1">
    <source>
        <dbReference type="SAM" id="MobiDB-lite"/>
    </source>
</evidence>
<accession>A0AAW0GI13</accession>
<proteinExistence type="predicted"/>
<evidence type="ECO:0000259" key="2">
    <source>
        <dbReference type="PROSITE" id="PS50181"/>
    </source>
</evidence>
<protein>
    <recommendedName>
        <fullName evidence="2">F-box domain-containing protein</fullName>
    </recommendedName>
</protein>
<feature type="domain" description="F-box" evidence="2">
    <location>
        <begin position="46"/>
        <end position="95"/>
    </location>
</feature>
<evidence type="ECO:0000313" key="4">
    <source>
        <dbReference type="Proteomes" id="UP001385951"/>
    </source>
</evidence>
<reference evidence="3 4" key="1">
    <citation type="submission" date="2022-09" db="EMBL/GenBank/DDBJ databases">
        <authorList>
            <person name="Palmer J.M."/>
        </authorList>
    </citation>
    <scope>NUCLEOTIDE SEQUENCE [LARGE SCALE GENOMIC DNA]</scope>
    <source>
        <strain evidence="3 4">DSM 7382</strain>
    </source>
</reference>
<comment type="caution">
    <text evidence="3">The sequence shown here is derived from an EMBL/GenBank/DDBJ whole genome shotgun (WGS) entry which is preliminary data.</text>
</comment>
<dbReference type="InterPro" id="IPR001810">
    <property type="entry name" value="F-box_dom"/>
</dbReference>
<dbReference type="EMBL" id="JASBNA010000007">
    <property type="protein sequence ID" value="KAK7689883.1"/>
    <property type="molecule type" value="Genomic_DNA"/>
</dbReference>
<dbReference type="CDD" id="cd09917">
    <property type="entry name" value="F-box_SF"/>
    <property type="match status" value="1"/>
</dbReference>
<dbReference type="SUPFAM" id="SSF81383">
    <property type="entry name" value="F-box domain"/>
    <property type="match status" value="1"/>
</dbReference>
<keyword evidence="4" id="KW-1185">Reference proteome</keyword>
<dbReference type="PROSITE" id="PS50181">
    <property type="entry name" value="FBOX"/>
    <property type="match status" value="1"/>
</dbReference>
<feature type="region of interest" description="Disordered" evidence="1">
    <location>
        <begin position="1"/>
        <end position="37"/>
    </location>
</feature>
<dbReference type="InterPro" id="IPR036047">
    <property type="entry name" value="F-box-like_dom_sf"/>
</dbReference>
<dbReference type="AlphaFoldDB" id="A0AAW0GI13"/>
<sequence length="527" mass="60917">MPRQSKRRKLLDETSSATDSMENIHPEPETVTTKPKRNVRGRRGVLQSLPGMPIDILIEVLYHLRPVDLLHIGRTTKAFRNLLMVRSSAYIWKEARRNVQGLPEPFAEMNEPVFASLCFEPVCTLCFKSGVRDVVWEFRARLCNRCKATSVGYFYCMRSPVPHISADVVVNGRDRPNVFLFSDVVNDKKAWDGLVDEEEKNRYIQQNTKRVEELRKHATRCKSWFANVKNERAEEIEEIKQQRHKDVLKRLKEMGYAEDVTWLEETKGVPFLFELHSLRAVRQPKPLTDRTWQKIGPAVIEHITTIVRPRRLHDECKATLKARLPLLHKVRAYLARPYRNIFPTAGELARLPEVKAILDPACNNQYPSIESFNVLIPQIPDILANWKTRVQEQLDVMFREKIKDLPSDVQVEDLALTQIVYCNNCHTLLQNSNYSLAVHDCKPLFMSYIPDLDVYSRMLNDIGMRAWNPSVYYCSPILFLGILGACGKDRLATVEELDQLDPRFTCKLLTCQGKGTHTIYNWRAAGK</sequence>
<dbReference type="Proteomes" id="UP001385951">
    <property type="component" value="Unassembled WGS sequence"/>
</dbReference>
<evidence type="ECO:0000313" key="3">
    <source>
        <dbReference type="EMBL" id="KAK7689883.1"/>
    </source>
</evidence>